<dbReference type="Gene3D" id="3.40.395.10">
    <property type="entry name" value="Adenoviral Proteinase, Chain A"/>
    <property type="match status" value="1"/>
</dbReference>
<reference evidence="5" key="2">
    <citation type="submission" date="2022-01" db="EMBL/GenBank/DDBJ databases">
        <authorList>
            <person name="Yamashiro T."/>
            <person name="Shiraishi A."/>
            <person name="Satake H."/>
            <person name="Nakayama K."/>
        </authorList>
    </citation>
    <scope>NUCLEOTIDE SEQUENCE</scope>
</reference>
<gene>
    <name evidence="5" type="ORF">Tco_1016739</name>
</gene>
<keyword evidence="3" id="KW-0378">Hydrolase</keyword>
<accession>A0ABQ5FQ46</accession>
<evidence type="ECO:0000256" key="2">
    <source>
        <dbReference type="ARBA" id="ARBA00022670"/>
    </source>
</evidence>
<dbReference type="SUPFAM" id="SSF54001">
    <property type="entry name" value="Cysteine proteinases"/>
    <property type="match status" value="1"/>
</dbReference>
<keyword evidence="2" id="KW-0645">Protease</keyword>
<comment type="similarity">
    <text evidence="1">Belongs to the peptidase C48 family.</text>
</comment>
<proteinExistence type="inferred from homology"/>
<protein>
    <submittedName>
        <fullName evidence="5">Phospholipase-like protein</fullName>
    </submittedName>
</protein>
<evidence type="ECO:0000256" key="1">
    <source>
        <dbReference type="ARBA" id="ARBA00005234"/>
    </source>
</evidence>
<dbReference type="EMBL" id="BQNB010017617">
    <property type="protein sequence ID" value="GJT65259.1"/>
    <property type="molecule type" value="Genomic_DNA"/>
</dbReference>
<evidence type="ECO:0000256" key="3">
    <source>
        <dbReference type="ARBA" id="ARBA00022801"/>
    </source>
</evidence>
<evidence type="ECO:0000313" key="6">
    <source>
        <dbReference type="Proteomes" id="UP001151760"/>
    </source>
</evidence>
<reference evidence="5" key="1">
    <citation type="journal article" date="2022" name="Int. J. Mol. Sci.">
        <title>Draft Genome of Tanacetum Coccineum: Genomic Comparison of Closely Related Tanacetum-Family Plants.</title>
        <authorList>
            <person name="Yamashiro T."/>
            <person name="Shiraishi A."/>
            <person name="Nakayama K."/>
            <person name="Satake H."/>
        </authorList>
    </citation>
    <scope>NUCLEOTIDE SEQUENCE</scope>
</reference>
<organism evidence="5 6">
    <name type="scientific">Tanacetum coccineum</name>
    <dbReference type="NCBI Taxonomy" id="301880"/>
    <lineage>
        <taxon>Eukaryota</taxon>
        <taxon>Viridiplantae</taxon>
        <taxon>Streptophyta</taxon>
        <taxon>Embryophyta</taxon>
        <taxon>Tracheophyta</taxon>
        <taxon>Spermatophyta</taxon>
        <taxon>Magnoliopsida</taxon>
        <taxon>eudicotyledons</taxon>
        <taxon>Gunneridae</taxon>
        <taxon>Pentapetalae</taxon>
        <taxon>asterids</taxon>
        <taxon>campanulids</taxon>
        <taxon>Asterales</taxon>
        <taxon>Asteraceae</taxon>
        <taxon>Asteroideae</taxon>
        <taxon>Anthemideae</taxon>
        <taxon>Anthemidinae</taxon>
        <taxon>Tanacetum</taxon>
    </lineage>
</organism>
<feature type="domain" description="Ubiquitin-like protease family profile" evidence="4">
    <location>
        <begin position="196"/>
        <end position="361"/>
    </location>
</feature>
<evidence type="ECO:0000313" key="5">
    <source>
        <dbReference type="EMBL" id="GJT65259.1"/>
    </source>
</evidence>
<name>A0ABQ5FQ46_9ASTR</name>
<dbReference type="InterPro" id="IPR038765">
    <property type="entry name" value="Papain-like_cys_pep_sf"/>
</dbReference>
<comment type="caution">
    <text evidence="5">The sequence shown here is derived from an EMBL/GenBank/DDBJ whole genome shotgun (WGS) entry which is preliminary data.</text>
</comment>
<dbReference type="Pfam" id="PF02902">
    <property type="entry name" value="Peptidase_C48"/>
    <property type="match status" value="1"/>
</dbReference>
<dbReference type="InterPro" id="IPR003653">
    <property type="entry name" value="Peptidase_C48_C"/>
</dbReference>
<evidence type="ECO:0000259" key="4">
    <source>
        <dbReference type="PROSITE" id="PS50600"/>
    </source>
</evidence>
<dbReference type="Proteomes" id="UP001151760">
    <property type="component" value="Unassembled WGS sequence"/>
</dbReference>
<dbReference type="PROSITE" id="PS50600">
    <property type="entry name" value="ULP_PROTEASE"/>
    <property type="match status" value="1"/>
</dbReference>
<sequence>MIESLRNDPHIYSLGFICVATLYSQLRNATVRRLGGLCMSISLQMKMIGQHIQSLEILGRSRPWILESFRVECTRYYERLNQYPRVAAWRNGREVTVEKIHRLGTRPSSFMIWVRHQILQTPMWVPDPGFIVGKTDAGSSLLVLLATSSHFPGVLMLVRWSKESSCIHMGRPICNSLLQDANYDVTDIVDERCGEEIMKTPNMQSLSYGNPNGWLGGEHMNSWMEFLIRSRPLNANWTVAYTSTISVHPENNQFIIMNDPHVIGTLDGSTRPYPSWNDVDWVFLPIHVAGNHWATGVIDLDHSHFYVFDSLASDENKDVISQLINCWTPLLNHILEDRGCLNKTRQPHNFECEDTRDCGYD</sequence>
<keyword evidence="6" id="KW-1185">Reference proteome</keyword>